<feature type="compositionally biased region" description="Low complexity" evidence="4">
    <location>
        <begin position="526"/>
        <end position="538"/>
    </location>
</feature>
<keyword evidence="3" id="KW-0560">Oxidoreductase</keyword>
<gene>
    <name evidence="6" type="ORF">SELMODRAFT_105274</name>
</gene>
<dbReference type="AlphaFoldDB" id="D8S058"/>
<dbReference type="GO" id="GO:0016020">
    <property type="term" value="C:membrane"/>
    <property type="evidence" value="ECO:0007669"/>
    <property type="project" value="InterPro"/>
</dbReference>
<reference evidence="6 7" key="1">
    <citation type="journal article" date="2011" name="Science">
        <title>The Selaginella genome identifies genetic changes associated with the evolution of vascular plants.</title>
        <authorList>
            <person name="Banks J.A."/>
            <person name="Nishiyama T."/>
            <person name="Hasebe M."/>
            <person name="Bowman J.L."/>
            <person name="Gribskov M."/>
            <person name="dePamphilis C."/>
            <person name="Albert V.A."/>
            <person name="Aono N."/>
            <person name="Aoyama T."/>
            <person name="Ambrose B.A."/>
            <person name="Ashton N.W."/>
            <person name="Axtell M.J."/>
            <person name="Barker E."/>
            <person name="Barker M.S."/>
            <person name="Bennetzen J.L."/>
            <person name="Bonawitz N.D."/>
            <person name="Chapple C."/>
            <person name="Cheng C."/>
            <person name="Correa L.G."/>
            <person name="Dacre M."/>
            <person name="DeBarry J."/>
            <person name="Dreyer I."/>
            <person name="Elias M."/>
            <person name="Engstrom E.M."/>
            <person name="Estelle M."/>
            <person name="Feng L."/>
            <person name="Finet C."/>
            <person name="Floyd S.K."/>
            <person name="Frommer W.B."/>
            <person name="Fujita T."/>
            <person name="Gramzow L."/>
            <person name="Gutensohn M."/>
            <person name="Harholt J."/>
            <person name="Hattori M."/>
            <person name="Heyl A."/>
            <person name="Hirai T."/>
            <person name="Hiwatashi Y."/>
            <person name="Ishikawa M."/>
            <person name="Iwata M."/>
            <person name="Karol K.G."/>
            <person name="Koehler B."/>
            <person name="Kolukisaoglu U."/>
            <person name="Kubo M."/>
            <person name="Kurata T."/>
            <person name="Lalonde S."/>
            <person name="Li K."/>
            <person name="Li Y."/>
            <person name="Litt A."/>
            <person name="Lyons E."/>
            <person name="Manning G."/>
            <person name="Maruyama T."/>
            <person name="Michael T.P."/>
            <person name="Mikami K."/>
            <person name="Miyazaki S."/>
            <person name="Morinaga S."/>
            <person name="Murata T."/>
            <person name="Mueller-Roeber B."/>
            <person name="Nelson D.R."/>
            <person name="Obara M."/>
            <person name="Oguri Y."/>
            <person name="Olmstead R.G."/>
            <person name="Onodera N."/>
            <person name="Petersen B.L."/>
            <person name="Pils B."/>
            <person name="Prigge M."/>
            <person name="Rensing S.A."/>
            <person name="Riano-Pachon D.M."/>
            <person name="Roberts A.W."/>
            <person name="Sato Y."/>
            <person name="Scheller H.V."/>
            <person name="Schulz B."/>
            <person name="Schulz C."/>
            <person name="Shakirov E.V."/>
            <person name="Shibagaki N."/>
            <person name="Shinohara N."/>
            <person name="Shippen D.E."/>
            <person name="Soerensen I."/>
            <person name="Sotooka R."/>
            <person name="Sugimoto N."/>
            <person name="Sugita M."/>
            <person name="Sumikawa N."/>
            <person name="Tanurdzic M."/>
            <person name="Theissen G."/>
            <person name="Ulvskov P."/>
            <person name="Wakazuki S."/>
            <person name="Weng J.K."/>
            <person name="Willats W.W."/>
            <person name="Wipf D."/>
            <person name="Wolf P.G."/>
            <person name="Yang L."/>
            <person name="Zimmer A.D."/>
            <person name="Zhu Q."/>
            <person name="Mitros T."/>
            <person name="Hellsten U."/>
            <person name="Loque D."/>
            <person name="Otillar R."/>
            <person name="Salamov A."/>
            <person name="Schmutz J."/>
            <person name="Shapiro H."/>
            <person name="Lindquist E."/>
            <person name="Lucas S."/>
            <person name="Rokhsar D."/>
            <person name="Grigoriev I.V."/>
        </authorList>
    </citation>
    <scope>NUCLEOTIDE SEQUENCE [LARGE SCALE GENOMIC DNA]</scope>
</reference>
<dbReference type="Gene3D" id="3.30.465.10">
    <property type="match status" value="1"/>
</dbReference>
<dbReference type="GO" id="GO:0016633">
    <property type="term" value="F:galactonolactone dehydrogenase activity"/>
    <property type="evidence" value="ECO:0007669"/>
    <property type="project" value="InterPro"/>
</dbReference>
<dbReference type="STRING" id="88036.D8S058"/>
<sequence>MRRSELFKHVFAGYRARLASSGTGAGILRTESTSCAAQDVLGGQLYRFLPSSNPGTLGFPRGISSCATAKPDSSKRLISAVRLGTAHSSNLPPLFGNSWRRSVASLPPVGSLPNPIRYSLYGLLLLTCAVGTYYGTPWSRTQEDESITTKEEETVTNWSNTHEAHPRYYHHPETLYDLERIVKLGHVTTRTIRPTGSGLSPNGLGFSNEGMVNMALMDKVLVVDTTKKQITVQAGARIDQVVEALKPHGLTLENYASIKEQQVGGFIQVGAHGTGAAIPPGDERVVKMKVVTPTRGTIELSEESDPELFHLARCGLGTLGIVAEVTLQCVPAHKLVEQTLVSNMKEVRKNHKKWLQQNRHLRYMWIPYTDVVVVIQSNPLLEGQEPPTEKEKDDAGKIKSMMDVYNDMVRKRGKGSTGTVYQEAMTFPAMRDRVLAFAPLDPEHVKRVNKAEATYWRRNTGYRVGWSHEILSFDCGGQQWVSEVCFPAGTVDEPDMSDIKFMEELLELIRKRNIPAPGPIEQRWTSSSRSSMSPASDPSPDRLFSWVGIIMYLPTEDPAQRQAITESFFDYRGAVQKNLWDPYGAYEHWAKVEVRDINKEEAEWSRERLKKRFPVDSFVKAQIEIDPRGIFTNELIETLFPKYRHVQTQ</sequence>
<dbReference type="Pfam" id="PF01565">
    <property type="entry name" value="FAD_binding_4"/>
    <property type="match status" value="1"/>
</dbReference>
<dbReference type="InterPro" id="IPR036318">
    <property type="entry name" value="FAD-bd_PCMH-like_sf"/>
</dbReference>
<dbReference type="InterPro" id="IPR016169">
    <property type="entry name" value="FAD-bd_PCMH_sub2"/>
</dbReference>
<evidence type="ECO:0000313" key="7">
    <source>
        <dbReference type="Proteomes" id="UP000001514"/>
    </source>
</evidence>
<evidence type="ECO:0000256" key="4">
    <source>
        <dbReference type="SAM" id="MobiDB-lite"/>
    </source>
</evidence>
<dbReference type="PANTHER" id="PTHR43762:SF1">
    <property type="entry name" value="D-ARABINONO-1,4-LACTONE OXIDASE"/>
    <property type="match status" value="1"/>
</dbReference>
<dbReference type="GO" id="GO:0071949">
    <property type="term" value="F:FAD binding"/>
    <property type="evidence" value="ECO:0007669"/>
    <property type="project" value="InterPro"/>
</dbReference>
<dbReference type="InterPro" id="IPR016166">
    <property type="entry name" value="FAD-bd_PCMH"/>
</dbReference>
<evidence type="ECO:0000259" key="5">
    <source>
        <dbReference type="PROSITE" id="PS51387"/>
    </source>
</evidence>
<dbReference type="FunCoup" id="D8S058">
    <property type="interactions" value="1659"/>
</dbReference>
<keyword evidence="7" id="KW-1185">Reference proteome</keyword>
<dbReference type="InterPro" id="IPR006094">
    <property type="entry name" value="Oxid_FAD_bind_N"/>
</dbReference>
<dbReference type="eggNOG" id="KOG4730">
    <property type="taxonomic scope" value="Eukaryota"/>
</dbReference>
<feature type="region of interest" description="Disordered" evidence="4">
    <location>
        <begin position="519"/>
        <end position="539"/>
    </location>
</feature>
<feature type="domain" description="FAD-binding PCMH-type" evidence="5">
    <location>
        <begin position="161"/>
        <end position="332"/>
    </location>
</feature>
<dbReference type="HOGENOM" id="CLU_021072_0_0_1"/>
<dbReference type="GO" id="GO:0019853">
    <property type="term" value="P:L-ascorbic acid biosynthetic process"/>
    <property type="evidence" value="ECO:0007669"/>
    <property type="project" value="UniProtKB-UniPathway"/>
</dbReference>
<dbReference type="InterPro" id="IPR010029">
    <property type="entry name" value="GL_DH"/>
</dbReference>
<dbReference type="EMBL" id="GL377596">
    <property type="protein sequence ID" value="EFJ22418.1"/>
    <property type="molecule type" value="Genomic_DNA"/>
</dbReference>
<dbReference type="Gene3D" id="3.30.43.10">
    <property type="entry name" value="Uridine Diphospho-n-acetylenolpyruvylglucosamine Reductase, domain 2"/>
    <property type="match status" value="1"/>
</dbReference>
<evidence type="ECO:0000256" key="2">
    <source>
        <dbReference type="ARBA" id="ARBA00005147"/>
    </source>
</evidence>
<dbReference type="SUPFAM" id="SSF56176">
    <property type="entry name" value="FAD-binding/transporter-associated domain-like"/>
    <property type="match status" value="1"/>
</dbReference>
<dbReference type="PROSITE" id="PS51387">
    <property type="entry name" value="FAD_PCMH"/>
    <property type="match status" value="1"/>
</dbReference>
<dbReference type="InParanoid" id="D8S058"/>
<dbReference type="UniPathway" id="UPA00132"/>
<organism evidence="7">
    <name type="scientific">Selaginella moellendorffii</name>
    <name type="common">Spikemoss</name>
    <dbReference type="NCBI Taxonomy" id="88036"/>
    <lineage>
        <taxon>Eukaryota</taxon>
        <taxon>Viridiplantae</taxon>
        <taxon>Streptophyta</taxon>
        <taxon>Embryophyta</taxon>
        <taxon>Tracheophyta</taxon>
        <taxon>Lycopodiopsida</taxon>
        <taxon>Selaginellales</taxon>
        <taxon>Selaginellaceae</taxon>
        <taxon>Selaginella</taxon>
    </lineage>
</organism>
<dbReference type="InterPro" id="IPR016167">
    <property type="entry name" value="FAD-bd_PCMH_sub1"/>
</dbReference>
<dbReference type="KEGG" id="smo:SELMODRAFT_105274"/>
<comment type="cofactor">
    <cofactor evidence="1">
        <name>FAD</name>
        <dbReference type="ChEBI" id="CHEBI:57692"/>
    </cofactor>
</comment>
<dbReference type="OMA" id="KYRKAWG"/>
<dbReference type="PANTHER" id="PTHR43762">
    <property type="entry name" value="L-GULONOLACTONE OXIDASE"/>
    <property type="match status" value="1"/>
</dbReference>
<dbReference type="GO" id="GO:0003885">
    <property type="term" value="F:D-arabinono-1,4-lactone oxidase activity"/>
    <property type="evidence" value="ECO:0007669"/>
    <property type="project" value="InterPro"/>
</dbReference>
<protein>
    <recommendedName>
        <fullName evidence="5">FAD-binding PCMH-type domain-containing protein</fullName>
    </recommendedName>
</protein>
<dbReference type="Gramene" id="EFJ22418">
    <property type="protein sequence ID" value="EFJ22418"/>
    <property type="gene ID" value="SELMODRAFT_105274"/>
</dbReference>
<comment type="pathway">
    <text evidence="2">Cofactor biosynthesis; L-ascorbate biosynthesis.</text>
</comment>
<dbReference type="InterPro" id="IPR007173">
    <property type="entry name" value="ALO_C"/>
</dbReference>
<dbReference type="Proteomes" id="UP000001514">
    <property type="component" value="Unassembled WGS sequence"/>
</dbReference>
<accession>D8S058</accession>
<evidence type="ECO:0000313" key="6">
    <source>
        <dbReference type="EMBL" id="EFJ22418.1"/>
    </source>
</evidence>
<evidence type="ECO:0000256" key="1">
    <source>
        <dbReference type="ARBA" id="ARBA00001974"/>
    </source>
</evidence>
<proteinExistence type="predicted"/>
<dbReference type="NCBIfam" id="TIGR01676">
    <property type="entry name" value="GLDHase"/>
    <property type="match status" value="1"/>
</dbReference>
<dbReference type="GO" id="GO:0016491">
    <property type="term" value="F:oxidoreductase activity"/>
    <property type="evidence" value="ECO:0000318"/>
    <property type="project" value="GO_Central"/>
</dbReference>
<evidence type="ECO:0000256" key="3">
    <source>
        <dbReference type="ARBA" id="ARBA00023002"/>
    </source>
</evidence>
<name>D8S058_SELML</name>
<dbReference type="InterPro" id="IPR010031">
    <property type="entry name" value="FAD_lactone_oxidase-like"/>
</dbReference>
<dbReference type="Pfam" id="PF04030">
    <property type="entry name" value="ALO"/>
    <property type="match status" value="1"/>
</dbReference>